<feature type="region of interest" description="Disordered" evidence="2">
    <location>
        <begin position="969"/>
        <end position="1089"/>
    </location>
</feature>
<proteinExistence type="predicted"/>
<dbReference type="EMBL" id="ACPB03011250">
    <property type="status" value="NOT_ANNOTATED_CDS"/>
    <property type="molecule type" value="Genomic_DNA"/>
</dbReference>
<dbReference type="SUPFAM" id="SSF52540">
    <property type="entry name" value="P-loop containing nucleoside triphosphate hydrolases"/>
    <property type="match status" value="1"/>
</dbReference>
<sequence length="1805" mass="212454">MLTWANTPTIKKGLFDVLIIGVGLLYGDESIDLHAMFEVGLKCDEFLPVFGEGGNTVPIIHVHELTRFIKISIDQFPEVPYVFLTEPRMWTQFDIVKEYVNNLIACHFKTKFTYANNILSWGNNTTLRQKLRPAIKDYMHAKKMQPLRIAFYGPPCTGKTYLAKLLAAYYDVKYISMAEIVGAFIQLRAYYIKWVVGRELAKLWKVKQRWLRKEKSRLLKVLNTNLRKEFLKCLAKFKVKMKKVKLKPSASTVINFKGEAVASTMENINRDTIASSDKRNLVLPIKMPKLFRFVPDRVYIRKKTFKRSIATTVGYSISSKLERIKTIKGQLEEPKDALTTNVASETFDTFSNKIRVIILKKKVEQEKPEAESDVNGEANAGAKPSLQVSKMIVPNAHDKMNKIKKLKFGKKKRTPKKKKHNKMSRFDAVPKYVSKEIIQSDAENPAGIRVGANTFYGKYIKIVKVPGVRKVEHDEDEGGAKGTQDFWRSVFQSYRERGLQFPWRIFSGSKNQGRGGKKRKKVKKVKPKIKDDERSIGEFSGSDDTLSDDSNDSGDHYVDADDVEEESEKDLTFVECTEVYSCATYEELYFGGEGFKKLQKVDKEEQKVTEWKTDEKKKVDRKKHKELIQKMEKREQEKKEEKEEDIRKRYKYIQKMERMRKQTLAKMRLRKKRQKKQTIKETKQKKEIAVKVQPEEKVELSKDDRRILEKIKKKRAKRKKELAFKAPIKYRKIGVSDRIAWSICMRKCCQTCCPSKLSKWFVKGSKFIMKGGKKCCEAYRPRKNYPNVTVAISKFLKRRNKIKPMVNIFRHSWTTRKTLKHYSNIAEINRRFTEDDLRWNFPAPSSSSTLSLDDEDLEPIDVLNVDDKPKHVLEAITRMPAVLKKFQNFKFRQKIQSLISFFIGEVNKLERARNYIVKQIKILTMKVRDTNYKGLFRFITYIGDVDRKSTLNELPNTINGRTLQLSRNLSLGRKSEYRRASKSSPSEGRSSRRPTLERPMQKKTTKKAQASRLSIVDKQKNKDKSTVQISKNLPGQNVPPPDKKRSPFLPRTSKNMKDWQRQAKERERQEKERERQEKERERQEKERDRIEKELDRIEKERQREEKDRASNISHTKQMFIETDNIFENMNKIRGIKRYHTFLLKWMNTTMPNRRPIKCFRTIFSKRKRRKKIKHFLKALREDWGKKYRIKLHNKQKKSSVRTKKLNKDVQCVESVKIRIKRFDNLFYPIRIFTLDSNGLRTIFRVKIKINEEDEKKEDKKEKSPKNLLATPGKSDEFDDTDKTADNKVIKKDGPTPKYNKKVAVRLNKQDEQRWRKKKKIQDKYFKMITKKVEKSLLLDKIKKKLRKKKKLKKTAPKLRIISTISKRNKKKKPVEIKMSKKIMKLLQRKKRIVLVKFTLYNFVRCYARNRVYRNTKESIQKNYVNLFKSVNSLTMQENISLDLPTYLLATLQTLIKDIQSYVPKLYYNLVSRTLNEGGIERKKLSINPIIYCRILGNVNAFQLNKIKESTNLYLSSLEDEKRDQFKDEQSSESIDCTPTAYYSVKTMSKEDDNEESLDLLNVIKNKPERKLKPDINKYEELLEENCKKLAIKNQQEKQYINQVSLESQNKRIDGVNKSLYRKNAFNPEERAHQLIRTSLEVPHFIYKNFVKSQLRKRARLVSDYVVKNTKRLGLDSCVQVSVILSSSFVKHRTLSLQDDDTDGLSTFTDNQENVKVSRATVREKLYNRWKYMKLLKSRLDPDEKYNPKKFKQFLKNSIPKEEYEYICSQLGLTTLDEGDQIISKIDYSLIQTRNSTLHAVIDLFP</sequence>
<name>T1HSS7_RHOPR</name>
<keyword evidence="1" id="KW-0175">Coiled coil</keyword>
<keyword evidence="4" id="KW-1185">Reference proteome</keyword>
<dbReference type="EMBL" id="ACPB03011251">
    <property type="status" value="NOT_ANNOTATED_CDS"/>
    <property type="molecule type" value="Genomic_DNA"/>
</dbReference>
<dbReference type="EMBL" id="ACPB03011254">
    <property type="status" value="NOT_ANNOTATED_CDS"/>
    <property type="molecule type" value="Genomic_DNA"/>
</dbReference>
<dbReference type="eggNOG" id="KOG3078">
    <property type="taxonomic scope" value="Eukaryota"/>
</dbReference>
<dbReference type="InterPro" id="IPR027417">
    <property type="entry name" value="P-loop_NTPase"/>
</dbReference>
<feature type="region of interest" description="Disordered" evidence="2">
    <location>
        <begin position="1254"/>
        <end position="1296"/>
    </location>
</feature>
<dbReference type="Gene3D" id="3.40.50.300">
    <property type="entry name" value="P-loop containing nucleotide triphosphate hydrolases"/>
    <property type="match status" value="1"/>
</dbReference>
<feature type="compositionally biased region" description="Basic and acidic residues" evidence="2">
    <location>
        <begin position="1055"/>
        <end position="1089"/>
    </location>
</feature>
<dbReference type="VEuPathDB" id="VectorBase:RPRC007097"/>
<feature type="region of interest" description="Disordered" evidence="2">
    <location>
        <begin position="506"/>
        <end position="566"/>
    </location>
</feature>
<dbReference type="Proteomes" id="UP000015103">
    <property type="component" value="Unassembled WGS sequence"/>
</dbReference>
<evidence type="ECO:0000256" key="2">
    <source>
        <dbReference type="SAM" id="MobiDB-lite"/>
    </source>
</evidence>
<accession>T1HSS7</accession>
<feature type="coiled-coil region" evidence="1">
    <location>
        <begin position="621"/>
        <end position="648"/>
    </location>
</feature>
<dbReference type="EMBL" id="ACPB03011253">
    <property type="status" value="NOT_ANNOTATED_CDS"/>
    <property type="molecule type" value="Genomic_DNA"/>
</dbReference>
<dbReference type="EMBL" id="ACPB03011252">
    <property type="status" value="NOT_ANNOTATED_CDS"/>
    <property type="molecule type" value="Genomic_DNA"/>
</dbReference>
<reference evidence="3" key="1">
    <citation type="submission" date="2015-05" db="UniProtKB">
        <authorList>
            <consortium name="EnsemblMetazoa"/>
        </authorList>
    </citation>
    <scope>IDENTIFICATION</scope>
</reference>
<organism evidence="3 4">
    <name type="scientific">Rhodnius prolixus</name>
    <name type="common">Triatomid bug</name>
    <dbReference type="NCBI Taxonomy" id="13249"/>
    <lineage>
        <taxon>Eukaryota</taxon>
        <taxon>Metazoa</taxon>
        <taxon>Ecdysozoa</taxon>
        <taxon>Arthropoda</taxon>
        <taxon>Hexapoda</taxon>
        <taxon>Insecta</taxon>
        <taxon>Pterygota</taxon>
        <taxon>Neoptera</taxon>
        <taxon>Paraneoptera</taxon>
        <taxon>Hemiptera</taxon>
        <taxon>Heteroptera</taxon>
        <taxon>Panheteroptera</taxon>
        <taxon>Cimicomorpha</taxon>
        <taxon>Reduviidae</taxon>
        <taxon>Triatominae</taxon>
        <taxon>Rhodnius</taxon>
    </lineage>
</organism>
<feature type="compositionally biased region" description="Basic and acidic residues" evidence="2">
    <location>
        <begin position="1015"/>
        <end position="1025"/>
    </location>
</feature>
<protein>
    <submittedName>
        <fullName evidence="3">Uncharacterized protein</fullName>
    </submittedName>
</protein>
<dbReference type="EnsemblMetazoa" id="RPRC007097-RA">
    <property type="protein sequence ID" value="RPRC007097-PA"/>
    <property type="gene ID" value="RPRC007097"/>
</dbReference>
<feature type="compositionally biased region" description="Basic residues" evidence="2">
    <location>
        <begin position="515"/>
        <end position="527"/>
    </location>
</feature>
<feature type="compositionally biased region" description="Basic and acidic residues" evidence="2">
    <location>
        <begin position="1280"/>
        <end position="1294"/>
    </location>
</feature>
<feature type="compositionally biased region" description="Polar residues" evidence="2">
    <location>
        <begin position="1026"/>
        <end position="1035"/>
    </location>
</feature>
<evidence type="ECO:0000313" key="3">
    <source>
        <dbReference type="EnsemblMetazoa" id="RPRC007097-PA"/>
    </source>
</evidence>
<dbReference type="STRING" id="13249.T1HSS7"/>
<evidence type="ECO:0000256" key="1">
    <source>
        <dbReference type="SAM" id="Coils"/>
    </source>
</evidence>
<evidence type="ECO:0000313" key="4">
    <source>
        <dbReference type="Proteomes" id="UP000015103"/>
    </source>
</evidence>
<dbReference type="EMBL" id="ACPB03011255">
    <property type="status" value="NOT_ANNOTATED_CDS"/>
    <property type="molecule type" value="Genomic_DNA"/>
</dbReference>
<dbReference type="InParanoid" id="T1HSS7"/>
<dbReference type="HOGENOM" id="CLU_238007_0_0_1"/>